<protein>
    <submittedName>
        <fullName evidence="1">Uncharacterized protein</fullName>
    </submittedName>
</protein>
<dbReference type="Proteomes" id="UP001732700">
    <property type="component" value="Chromosome 2C"/>
</dbReference>
<evidence type="ECO:0000313" key="2">
    <source>
        <dbReference type="Proteomes" id="UP001732700"/>
    </source>
</evidence>
<dbReference type="EnsemblPlants" id="AVESA.00010b.r2.2CG0287730.1">
    <property type="protein sequence ID" value="AVESA.00010b.r2.2CG0287730.1.CDS"/>
    <property type="gene ID" value="AVESA.00010b.r2.2CG0287730"/>
</dbReference>
<reference evidence="1" key="2">
    <citation type="submission" date="2025-09" db="UniProtKB">
        <authorList>
            <consortium name="EnsemblPlants"/>
        </authorList>
    </citation>
    <scope>IDENTIFICATION</scope>
</reference>
<evidence type="ECO:0000313" key="1">
    <source>
        <dbReference type="EnsemblPlants" id="AVESA.00010b.r2.2CG0287730.1.CDS"/>
    </source>
</evidence>
<reference evidence="1" key="1">
    <citation type="submission" date="2021-05" db="EMBL/GenBank/DDBJ databases">
        <authorList>
            <person name="Scholz U."/>
            <person name="Mascher M."/>
            <person name="Fiebig A."/>
        </authorList>
    </citation>
    <scope>NUCLEOTIDE SEQUENCE [LARGE SCALE GENOMIC DNA]</scope>
</reference>
<sequence length="400" mass="45464">MASTEERLWHKSGETVGLLASSHGAYYPSSCTERTDLGCPEDLGELHDPLEEEDVVNSHYQPASMWTDSDACAIAFRALDLMFPREDSPDDSSDWSDWSAREEECDIDDGQVIDGNNEKDGPGSKIVDECSTQNGCDEDDDYNGYSKEKDKETDCPGSEVVDDCSTQEGSDKDDDCNGQVKEKDKETNCPGKNYPESDADEIQYKWLVRYSKQVGYCANLRNEIMARGDEDSPFPPYPLFVFPEATAQCIRGGNCYHSAYKTYDTSTTESALGYRTPEQMLQFFSMCLSSFDPPYPVSVYGIFAVRDELDQRRNYIFNRSRDDAVFIEKQDSFVLPLCSPCRGMYVLNRALLEVDLWVKRKGMYYQLTSSYFLHMLRLIYVESLIPCIMHGLLVMFATWT</sequence>
<name>A0ACD5UNE1_AVESA</name>
<accession>A0ACD5UNE1</accession>
<organism evidence="1 2">
    <name type="scientific">Avena sativa</name>
    <name type="common">Oat</name>
    <dbReference type="NCBI Taxonomy" id="4498"/>
    <lineage>
        <taxon>Eukaryota</taxon>
        <taxon>Viridiplantae</taxon>
        <taxon>Streptophyta</taxon>
        <taxon>Embryophyta</taxon>
        <taxon>Tracheophyta</taxon>
        <taxon>Spermatophyta</taxon>
        <taxon>Magnoliopsida</taxon>
        <taxon>Liliopsida</taxon>
        <taxon>Poales</taxon>
        <taxon>Poaceae</taxon>
        <taxon>BOP clade</taxon>
        <taxon>Pooideae</taxon>
        <taxon>Poodae</taxon>
        <taxon>Poeae</taxon>
        <taxon>Poeae Chloroplast Group 1 (Aveneae type)</taxon>
        <taxon>Aveninae</taxon>
        <taxon>Avena</taxon>
    </lineage>
</organism>
<proteinExistence type="predicted"/>
<keyword evidence="2" id="KW-1185">Reference proteome</keyword>